<proteinExistence type="predicted"/>
<sequence length="147" mass="17367">MKNQVLNIKQMQHLKELGVDISKGSMVWLPYREMKGSPEIPIELCDKYYHLEFAYSLRPILPEEEMLYTFTLQDIIEMLPRSIQPNLNEGTYYLNLYYYDELWVVDYLNNEGDGSWFTTTSDDSFIKAAYQMLCWCVENGYLKGGEK</sequence>
<evidence type="ECO:0000313" key="1">
    <source>
        <dbReference type="EMBL" id="DAF52133.1"/>
    </source>
</evidence>
<accession>A0A8S5SM50</accession>
<reference evidence="1" key="1">
    <citation type="journal article" date="2021" name="Proc. Natl. Acad. Sci. U.S.A.">
        <title>A Catalog of Tens of Thousands of Viruses from Human Metagenomes Reveals Hidden Associations with Chronic Diseases.</title>
        <authorList>
            <person name="Tisza M.J."/>
            <person name="Buck C.B."/>
        </authorList>
    </citation>
    <scope>NUCLEOTIDE SEQUENCE</scope>
    <source>
        <strain evidence="1">CtPoO4</strain>
    </source>
</reference>
<organism evidence="1">
    <name type="scientific">Myoviridae sp. ctPoO4</name>
    <dbReference type="NCBI Taxonomy" id="2827685"/>
    <lineage>
        <taxon>Viruses</taxon>
        <taxon>Duplodnaviria</taxon>
        <taxon>Heunggongvirae</taxon>
        <taxon>Uroviricota</taxon>
        <taxon>Caudoviricetes</taxon>
    </lineage>
</organism>
<evidence type="ECO:0008006" key="2">
    <source>
        <dbReference type="Google" id="ProtNLM"/>
    </source>
</evidence>
<dbReference type="EMBL" id="BK032629">
    <property type="protein sequence ID" value="DAF52133.1"/>
    <property type="molecule type" value="Genomic_DNA"/>
</dbReference>
<protein>
    <recommendedName>
        <fullName evidence="2">SMI1/KNR4 family protein</fullName>
    </recommendedName>
</protein>
<name>A0A8S5SM50_9CAUD</name>